<comment type="caution">
    <text evidence="1">The sequence shown here is derived from an EMBL/GenBank/DDBJ whole genome shotgun (WGS) entry which is preliminary data.</text>
</comment>
<dbReference type="Gene3D" id="3.30.1870.10">
    <property type="entry name" value="EreA-like, domain 2"/>
    <property type="match status" value="1"/>
</dbReference>
<dbReference type="SUPFAM" id="SSF159501">
    <property type="entry name" value="EreA/ChaN-like"/>
    <property type="match status" value="1"/>
</dbReference>
<dbReference type="OrthoDB" id="9810066at2"/>
<accession>A0A1B9XYX5</accession>
<dbReference type="InterPro" id="IPR052036">
    <property type="entry name" value="Hydrolase/PRTase-associated"/>
</dbReference>
<organism evidence="1 2">
    <name type="scientific">Tenacibaculum soleae</name>
    <dbReference type="NCBI Taxonomy" id="447689"/>
    <lineage>
        <taxon>Bacteria</taxon>
        <taxon>Pseudomonadati</taxon>
        <taxon>Bacteroidota</taxon>
        <taxon>Flavobacteriia</taxon>
        <taxon>Flavobacteriales</taxon>
        <taxon>Flavobacteriaceae</taxon>
        <taxon>Tenacibaculum</taxon>
    </lineage>
</organism>
<gene>
    <name evidence="1" type="ORF">BA195_07550</name>
</gene>
<dbReference type="STRING" id="447689.BA195_07550"/>
<evidence type="ECO:0000313" key="1">
    <source>
        <dbReference type="EMBL" id="OCK42758.1"/>
    </source>
</evidence>
<evidence type="ECO:0008006" key="3">
    <source>
        <dbReference type="Google" id="ProtNLM"/>
    </source>
</evidence>
<reference evidence="1 2" key="1">
    <citation type="submission" date="2016-06" db="EMBL/GenBank/DDBJ databases">
        <title>Draft Genome Sequence of Tenacibaculum soleae UCD-KL19.</title>
        <authorList>
            <person name="Eisen J.A."/>
            <person name="Coil D.A."/>
            <person name="Lujan K.M."/>
        </authorList>
    </citation>
    <scope>NUCLEOTIDE SEQUENCE [LARGE SCALE GENOMIC DNA]</scope>
    <source>
        <strain evidence="1 2">UCD-KL19</strain>
    </source>
</reference>
<dbReference type="Gene3D" id="1.20.1440.30">
    <property type="entry name" value="Biosynthetic Protein domain"/>
    <property type="match status" value="1"/>
</dbReference>
<name>A0A1B9XYX5_9FLAO</name>
<dbReference type="Gene3D" id="3.40.1660.10">
    <property type="entry name" value="EreA-like (biosynthetic domain)"/>
    <property type="match status" value="1"/>
</dbReference>
<dbReference type="EMBL" id="MAKX01000002">
    <property type="protein sequence ID" value="OCK42758.1"/>
    <property type="molecule type" value="Genomic_DNA"/>
</dbReference>
<dbReference type="PANTHER" id="PTHR31299">
    <property type="entry name" value="ESTERASE, PUTATIVE (AFU_ORTHOLOGUE AFUA_1G05850)-RELATED"/>
    <property type="match status" value="1"/>
</dbReference>
<keyword evidence="2" id="KW-1185">Reference proteome</keyword>
<proteinExistence type="predicted"/>
<dbReference type="RefSeq" id="WP_068704098.1">
    <property type="nucleotide sequence ID" value="NZ_MAKX01000002.1"/>
</dbReference>
<protein>
    <recommendedName>
        <fullName evidence="3">Erythromycin esterase</fullName>
    </recommendedName>
</protein>
<dbReference type="CDD" id="cd14728">
    <property type="entry name" value="Ere-like"/>
    <property type="match status" value="1"/>
</dbReference>
<sequence length="408" mass="48329">MKKITSTLFLLYSFITFSQQINSEKINWLKKNIHPIKNIDNSKDQGLNWFYQTVKNINIIGLGEVSHGSHENFIIKNKIVQFLAKRDSSFNVYALESNMAKGSLINNFIHNNTNSSPKEVLQNVHGIYQSQEFIDLLNWMKDYNKIDFYGFDIQYFQQSIIEIKKELKDKTSLNLISEINRILTSTFKKRLASKDFISLSKKDRGLFFKNIKLLKNKLEKLETSDKQKEWLNQNLKLLTQFIDYKNRYTRDKAMAENILWIKKQHPKSKILVSAHNLHLRKDKFTQGHFLNKQFKGNYISIGFLLYEGSIAAKSTKYDNKKRKILLDKTPTNSYEHILNQLNEPLFLIDLRTIKNENSNYSKWFLKKRKHREVGSTIYTNSFNKYNITKMFDIIIFIKHSTPSFFFHK</sequence>
<dbReference type="Proteomes" id="UP000093186">
    <property type="component" value="Unassembled WGS sequence"/>
</dbReference>
<dbReference type="AlphaFoldDB" id="A0A1B9XYX5"/>
<dbReference type="Pfam" id="PF05139">
    <property type="entry name" value="Erythro_esteras"/>
    <property type="match status" value="1"/>
</dbReference>
<dbReference type="PANTHER" id="PTHR31299:SF0">
    <property type="entry name" value="ESTERASE, PUTATIVE (AFU_ORTHOLOGUE AFUA_1G05850)-RELATED"/>
    <property type="match status" value="1"/>
</dbReference>
<dbReference type="InterPro" id="IPR007815">
    <property type="entry name" value="Emycin_Estase"/>
</dbReference>
<evidence type="ECO:0000313" key="2">
    <source>
        <dbReference type="Proteomes" id="UP000093186"/>
    </source>
</evidence>
<dbReference type="GO" id="GO:0046677">
    <property type="term" value="P:response to antibiotic"/>
    <property type="evidence" value="ECO:0007669"/>
    <property type="project" value="InterPro"/>
</dbReference>